<dbReference type="EMBL" id="CAKXAJ010025470">
    <property type="protein sequence ID" value="CAH2240110.1"/>
    <property type="molecule type" value="Genomic_DNA"/>
</dbReference>
<dbReference type="Proteomes" id="UP000838756">
    <property type="component" value="Unassembled WGS sequence"/>
</dbReference>
<accession>A0A8S4RPP4</accession>
<evidence type="ECO:0000313" key="3">
    <source>
        <dbReference type="Proteomes" id="UP000838756"/>
    </source>
</evidence>
<organism evidence="2 3">
    <name type="scientific">Pararge aegeria aegeria</name>
    <dbReference type="NCBI Taxonomy" id="348720"/>
    <lineage>
        <taxon>Eukaryota</taxon>
        <taxon>Metazoa</taxon>
        <taxon>Ecdysozoa</taxon>
        <taxon>Arthropoda</taxon>
        <taxon>Hexapoda</taxon>
        <taxon>Insecta</taxon>
        <taxon>Pterygota</taxon>
        <taxon>Neoptera</taxon>
        <taxon>Endopterygota</taxon>
        <taxon>Lepidoptera</taxon>
        <taxon>Glossata</taxon>
        <taxon>Ditrysia</taxon>
        <taxon>Papilionoidea</taxon>
        <taxon>Nymphalidae</taxon>
        <taxon>Satyrinae</taxon>
        <taxon>Satyrini</taxon>
        <taxon>Parargina</taxon>
        <taxon>Pararge</taxon>
    </lineage>
</organism>
<protein>
    <submittedName>
        <fullName evidence="2">Jg6364 protein</fullName>
    </submittedName>
</protein>
<name>A0A8S4RPP4_9NEOP</name>
<evidence type="ECO:0000313" key="2">
    <source>
        <dbReference type="EMBL" id="CAH2240110.1"/>
    </source>
</evidence>
<sequence length="112" mass="12466">MVSGKPSPATAATLLMPYKEQAIKSAVSTNLMCTLKVREYPNRKWSDSRRGSAASGVEFATTHAGRLESRLETRERDFKSRISSFPPPADKARAALYARHARTLILKETKSR</sequence>
<feature type="region of interest" description="Disordered" evidence="1">
    <location>
        <begin position="44"/>
        <end position="73"/>
    </location>
</feature>
<comment type="caution">
    <text evidence="2">The sequence shown here is derived from an EMBL/GenBank/DDBJ whole genome shotgun (WGS) entry which is preliminary data.</text>
</comment>
<gene>
    <name evidence="2" type="primary">jg6364</name>
    <name evidence="2" type="ORF">PAEG_LOCUS16722</name>
</gene>
<proteinExistence type="predicted"/>
<evidence type="ECO:0000256" key="1">
    <source>
        <dbReference type="SAM" id="MobiDB-lite"/>
    </source>
</evidence>
<reference evidence="2" key="1">
    <citation type="submission" date="2022-03" db="EMBL/GenBank/DDBJ databases">
        <authorList>
            <person name="Lindestad O."/>
        </authorList>
    </citation>
    <scope>NUCLEOTIDE SEQUENCE</scope>
</reference>
<dbReference type="AlphaFoldDB" id="A0A8S4RPP4"/>
<keyword evidence="3" id="KW-1185">Reference proteome</keyword>